<accession>A0A9J7ZB76</accession>
<evidence type="ECO:0000256" key="2">
    <source>
        <dbReference type="SAM" id="SignalP"/>
    </source>
</evidence>
<dbReference type="FunFam" id="2.60.40.10:FF:002431">
    <property type="entry name" value="Si:ch211-222k6.3"/>
    <property type="match status" value="1"/>
</dbReference>
<feature type="domain" description="Ig-like" evidence="3">
    <location>
        <begin position="25"/>
        <end position="128"/>
    </location>
</feature>
<feature type="transmembrane region" description="Helical" evidence="1">
    <location>
        <begin position="146"/>
        <end position="173"/>
    </location>
</feature>
<evidence type="ECO:0000256" key="1">
    <source>
        <dbReference type="SAM" id="Phobius"/>
    </source>
</evidence>
<dbReference type="Ensembl" id="ENSCCRT00000202301.1">
    <property type="protein sequence ID" value="ENSCCRP00000129487.1"/>
    <property type="gene ID" value="ENSCCRG00000059446.1"/>
</dbReference>
<evidence type="ECO:0000313" key="5">
    <source>
        <dbReference type="Proteomes" id="UP001108240"/>
    </source>
</evidence>
<dbReference type="SMART" id="SM00409">
    <property type="entry name" value="IG"/>
    <property type="match status" value="1"/>
</dbReference>
<reference evidence="4" key="2">
    <citation type="submission" date="2025-09" db="UniProtKB">
        <authorList>
            <consortium name="Ensembl"/>
        </authorList>
    </citation>
    <scope>IDENTIFICATION</scope>
</reference>
<reference evidence="4" key="1">
    <citation type="submission" date="2025-08" db="UniProtKB">
        <authorList>
            <consortium name="Ensembl"/>
        </authorList>
    </citation>
    <scope>IDENTIFICATION</scope>
</reference>
<feature type="signal peptide" evidence="2">
    <location>
        <begin position="1"/>
        <end position="22"/>
    </location>
</feature>
<keyword evidence="2" id="KW-0732">Signal</keyword>
<sequence length="230" mass="25606">MFRTKTFVFSWLCFCHLVGVFADADEVKSVSVKEGDSVTLNTSLTEIQKDDQVLWKFGLNRSVIAKISQEAGIFNTYDGPDERFRDRLQLDNQTGSLTITNTRTTDSGLYEVSIKNSSSEAKNRFNVTIYRTVSSSSSHPPDSVSLTVLTSAAAAAAVGSLLIGAAVGIFCIYKKYRKTDQEDQTVQTRTEEITYSVPKFYKSSAQKAEVKQEDEAMYARVARNADQTRQ</sequence>
<feature type="chain" id="PRO_5039891628" description="Ig-like domain-containing protein" evidence="2">
    <location>
        <begin position="23"/>
        <end position="230"/>
    </location>
</feature>
<dbReference type="InterPro" id="IPR003599">
    <property type="entry name" value="Ig_sub"/>
</dbReference>
<dbReference type="PROSITE" id="PS50835">
    <property type="entry name" value="IG_LIKE"/>
    <property type="match status" value="1"/>
</dbReference>
<dbReference type="GeneTree" id="ENSGT01050000244806"/>
<dbReference type="InterPro" id="IPR013783">
    <property type="entry name" value="Ig-like_fold"/>
</dbReference>
<keyword evidence="1" id="KW-1133">Transmembrane helix</keyword>
<dbReference type="PANTHER" id="PTHR21063">
    <property type="entry name" value="LFA-3"/>
    <property type="match status" value="1"/>
</dbReference>
<dbReference type="InterPro" id="IPR007110">
    <property type="entry name" value="Ig-like_dom"/>
</dbReference>
<evidence type="ECO:0000259" key="3">
    <source>
        <dbReference type="PROSITE" id="PS50835"/>
    </source>
</evidence>
<protein>
    <recommendedName>
        <fullName evidence="3">Ig-like domain-containing protein</fullName>
    </recommendedName>
</protein>
<dbReference type="Pfam" id="PF07686">
    <property type="entry name" value="V-set"/>
    <property type="match status" value="1"/>
</dbReference>
<keyword evidence="1" id="KW-0472">Membrane</keyword>
<dbReference type="InterPro" id="IPR036179">
    <property type="entry name" value="Ig-like_dom_sf"/>
</dbReference>
<evidence type="ECO:0000313" key="4">
    <source>
        <dbReference type="Ensembl" id="ENSCCRP00000129487.1"/>
    </source>
</evidence>
<proteinExistence type="predicted"/>
<dbReference type="PANTHER" id="PTHR21063:SF4">
    <property type="entry name" value="CD48 ANTIGEN-RELATED"/>
    <property type="match status" value="1"/>
</dbReference>
<keyword evidence="5" id="KW-1185">Reference proteome</keyword>
<dbReference type="Gene3D" id="2.60.40.10">
    <property type="entry name" value="Immunoglobulins"/>
    <property type="match status" value="1"/>
</dbReference>
<dbReference type="AlphaFoldDB" id="A0A9J7ZB76"/>
<dbReference type="InterPro" id="IPR013106">
    <property type="entry name" value="Ig_V-set"/>
</dbReference>
<dbReference type="SUPFAM" id="SSF48726">
    <property type="entry name" value="Immunoglobulin"/>
    <property type="match status" value="1"/>
</dbReference>
<dbReference type="Proteomes" id="UP001108240">
    <property type="component" value="Unplaced"/>
</dbReference>
<keyword evidence="1" id="KW-0812">Transmembrane</keyword>
<organism evidence="4 5">
    <name type="scientific">Cyprinus carpio carpio</name>
    <dbReference type="NCBI Taxonomy" id="630221"/>
    <lineage>
        <taxon>Eukaryota</taxon>
        <taxon>Metazoa</taxon>
        <taxon>Chordata</taxon>
        <taxon>Craniata</taxon>
        <taxon>Vertebrata</taxon>
        <taxon>Euteleostomi</taxon>
        <taxon>Actinopterygii</taxon>
        <taxon>Neopterygii</taxon>
        <taxon>Teleostei</taxon>
        <taxon>Ostariophysi</taxon>
        <taxon>Cypriniformes</taxon>
        <taxon>Cyprinidae</taxon>
        <taxon>Cyprininae</taxon>
        <taxon>Cyprinus</taxon>
    </lineage>
</organism>
<name>A0A9J7ZB76_CYPCA</name>